<dbReference type="Proteomes" id="UP000531561">
    <property type="component" value="Unassembled WGS sequence"/>
</dbReference>
<dbReference type="AlphaFoldDB" id="A0A8H6AX31"/>
<dbReference type="PANTHER" id="PTHR10972:SF184">
    <property type="entry name" value="OXYSTEROL-BINDING PROTEIN HOMOLOG 4-RELATED"/>
    <property type="match status" value="1"/>
</dbReference>
<dbReference type="InterPro" id="IPR037239">
    <property type="entry name" value="OSBP_sf"/>
</dbReference>
<proteinExistence type="inferred from homology"/>
<gene>
    <name evidence="4" type="ORF">Bfra_003605</name>
</gene>
<comment type="similarity">
    <text evidence="1 2">Belongs to the OSBP family.</text>
</comment>
<evidence type="ECO:0000313" key="5">
    <source>
        <dbReference type="Proteomes" id="UP000531561"/>
    </source>
</evidence>
<dbReference type="OrthoDB" id="14833at2759"/>
<keyword evidence="5" id="KW-1185">Reference proteome</keyword>
<evidence type="ECO:0000256" key="2">
    <source>
        <dbReference type="RuleBase" id="RU003844"/>
    </source>
</evidence>
<accession>A0A8H6AX31</accession>
<dbReference type="GO" id="GO:0016020">
    <property type="term" value="C:membrane"/>
    <property type="evidence" value="ECO:0007669"/>
    <property type="project" value="TreeGrafter"/>
</dbReference>
<evidence type="ECO:0000313" key="4">
    <source>
        <dbReference type="EMBL" id="KAF5875152.1"/>
    </source>
</evidence>
<dbReference type="GeneID" id="59257703"/>
<evidence type="ECO:0000256" key="1">
    <source>
        <dbReference type="ARBA" id="ARBA00008842"/>
    </source>
</evidence>
<sequence>MAPLITMQKSPERAFALQKYLLLHSQHDALQKHINQVTASIPESPTGYTDRHRNSSVSSDSSTASDASISPLSPPIPNISSRRGSLPPSFGHTQHFHREDRINSLPAVVDESIVEVVEEDEQKLKDVNQQIKTALTDLLNCESVKSDIRYRKWVQTRLMDTERELKERRTRSLYGEFQMSPSDPDSHRVNNTSRIPGNAGYVSVQKLGFEDMEKCTEEKIAPQHKSAWFGFIKSIATFKGDLSTLTAPPFLLSPQSIVEFPTYWAEHPSLFIAPTKSESAEERAVLVLRWFISTLKWQHSNRDENGKKKGMKPLNPFLGECFMGSWEDDGEGTGRTDLVAEQVSHHPPATAYNISNEKHGVQLQGTIAPQSYFSSTVHIERNGYSLLTLSQHDETHLITMPPVHIVGIMSGSLNPELSGTSYIRSSSGFTTRISYSSKGWISGTPNAFSAIIYKDGRESTPIYKAEGQWSGEFNIKDMRSGKRILQFNANSLKRKSLKLRPIDQQKEYESRRAWRHVTRAINENDIFQIGKEKGKIENEQRDLRRKEKAKGIAWERRFFVKRGRDEVAERLAKGLEGLSLESGGGIWKWDKERYRAMESGDTERIRRTDDMKNPLVTRWESGVMVTEVSV</sequence>
<dbReference type="GO" id="GO:0005829">
    <property type="term" value="C:cytosol"/>
    <property type="evidence" value="ECO:0007669"/>
    <property type="project" value="TreeGrafter"/>
</dbReference>
<dbReference type="SUPFAM" id="SSF144000">
    <property type="entry name" value="Oxysterol-binding protein-like"/>
    <property type="match status" value="1"/>
</dbReference>
<feature type="compositionally biased region" description="Low complexity" evidence="3">
    <location>
        <begin position="55"/>
        <end position="71"/>
    </location>
</feature>
<feature type="compositionally biased region" description="Polar residues" evidence="3">
    <location>
        <begin position="179"/>
        <end position="195"/>
    </location>
</feature>
<dbReference type="PROSITE" id="PS01013">
    <property type="entry name" value="OSBP"/>
    <property type="match status" value="1"/>
</dbReference>
<organism evidence="4 5">
    <name type="scientific">Botrytis fragariae</name>
    <dbReference type="NCBI Taxonomy" id="1964551"/>
    <lineage>
        <taxon>Eukaryota</taxon>
        <taxon>Fungi</taxon>
        <taxon>Dikarya</taxon>
        <taxon>Ascomycota</taxon>
        <taxon>Pezizomycotina</taxon>
        <taxon>Leotiomycetes</taxon>
        <taxon>Helotiales</taxon>
        <taxon>Sclerotiniaceae</taxon>
        <taxon>Botrytis</taxon>
    </lineage>
</organism>
<protein>
    <submittedName>
        <fullName evidence="4">Putative oxysterol binding protein</fullName>
    </submittedName>
</protein>
<dbReference type="InterPro" id="IPR000648">
    <property type="entry name" value="Oxysterol-bd"/>
</dbReference>
<reference evidence="4 5" key="1">
    <citation type="journal article" date="2020" name="Phytopathology">
        <title>A high-quality genome resource of Botrytis fragariae, a new and rapidly spreading fungal pathogen causing strawberry gray mold in the U.S.A.</title>
        <authorList>
            <person name="Wu Y."/>
            <person name="Saski C.A."/>
            <person name="Schnabel G."/>
            <person name="Xiao S."/>
            <person name="Hu M."/>
        </authorList>
    </citation>
    <scope>NUCLEOTIDE SEQUENCE [LARGE SCALE GENOMIC DNA]</scope>
    <source>
        <strain evidence="4 5">BVB16</strain>
    </source>
</reference>
<dbReference type="EMBL" id="JABFCT010000006">
    <property type="protein sequence ID" value="KAF5875152.1"/>
    <property type="molecule type" value="Genomic_DNA"/>
</dbReference>
<feature type="region of interest" description="Disordered" evidence="3">
    <location>
        <begin position="41"/>
        <end position="94"/>
    </location>
</feature>
<dbReference type="InterPro" id="IPR018494">
    <property type="entry name" value="Oxysterol-bd_CS"/>
</dbReference>
<dbReference type="Gene3D" id="3.30.70.3490">
    <property type="match status" value="1"/>
</dbReference>
<comment type="caution">
    <text evidence="4">The sequence shown here is derived from an EMBL/GenBank/DDBJ whole genome shotgun (WGS) entry which is preliminary data.</text>
</comment>
<dbReference type="Gene3D" id="6.10.250.1430">
    <property type="match status" value="1"/>
</dbReference>
<dbReference type="Pfam" id="PF01237">
    <property type="entry name" value="Oxysterol_BP"/>
    <property type="match status" value="1"/>
</dbReference>
<evidence type="ECO:0000256" key="3">
    <source>
        <dbReference type="SAM" id="MobiDB-lite"/>
    </source>
</evidence>
<name>A0A8H6AX31_9HELO</name>
<dbReference type="Gene3D" id="2.40.160.120">
    <property type="match status" value="1"/>
</dbReference>
<dbReference type="GO" id="GO:0008142">
    <property type="term" value="F:oxysterol binding"/>
    <property type="evidence" value="ECO:0007669"/>
    <property type="project" value="TreeGrafter"/>
</dbReference>
<dbReference type="PANTHER" id="PTHR10972">
    <property type="entry name" value="OXYSTEROL-BINDING PROTEIN-RELATED"/>
    <property type="match status" value="1"/>
</dbReference>
<dbReference type="Gene3D" id="1.10.287.2720">
    <property type="match status" value="1"/>
</dbReference>
<dbReference type="RefSeq" id="XP_037194098.1">
    <property type="nucleotide sequence ID" value="XM_037334011.1"/>
</dbReference>
<feature type="region of interest" description="Disordered" evidence="3">
    <location>
        <begin position="176"/>
        <end position="195"/>
    </location>
</feature>